<dbReference type="InterPro" id="IPR001878">
    <property type="entry name" value="Znf_CCHC"/>
</dbReference>
<dbReference type="EMBL" id="JACGWO010000003">
    <property type="protein sequence ID" value="KAK4430730.1"/>
    <property type="molecule type" value="Genomic_DNA"/>
</dbReference>
<dbReference type="AlphaFoldDB" id="A0AAE2CQF1"/>
<reference evidence="5" key="1">
    <citation type="submission" date="2020-06" db="EMBL/GenBank/DDBJ databases">
        <authorList>
            <person name="Li T."/>
            <person name="Hu X."/>
            <person name="Zhang T."/>
            <person name="Song X."/>
            <person name="Zhang H."/>
            <person name="Dai N."/>
            <person name="Sheng W."/>
            <person name="Hou X."/>
            <person name="Wei L."/>
        </authorList>
    </citation>
    <scope>NUCLEOTIDE SEQUENCE</scope>
    <source>
        <strain evidence="5">3651</strain>
        <tissue evidence="5">Leaf</tissue>
    </source>
</reference>
<keyword evidence="1" id="KW-0645">Protease</keyword>
<evidence type="ECO:0000256" key="3">
    <source>
        <dbReference type="SAM" id="MobiDB-lite"/>
    </source>
</evidence>
<dbReference type="PANTHER" id="PTHR42648:SF27">
    <property type="entry name" value="RNA-DIRECTED DNA POLYMERASE"/>
    <property type="match status" value="1"/>
</dbReference>
<evidence type="ECO:0000259" key="4">
    <source>
        <dbReference type="PROSITE" id="PS50158"/>
    </source>
</evidence>
<keyword evidence="6" id="KW-1185">Reference proteome</keyword>
<name>A0AAE2CQF1_9LAMI</name>
<organism evidence="5 6">
    <name type="scientific">Sesamum alatum</name>
    <dbReference type="NCBI Taxonomy" id="300844"/>
    <lineage>
        <taxon>Eukaryota</taxon>
        <taxon>Viridiplantae</taxon>
        <taxon>Streptophyta</taxon>
        <taxon>Embryophyta</taxon>
        <taxon>Tracheophyta</taxon>
        <taxon>Spermatophyta</taxon>
        <taxon>Magnoliopsida</taxon>
        <taxon>eudicotyledons</taxon>
        <taxon>Gunneridae</taxon>
        <taxon>Pentapetalae</taxon>
        <taxon>asterids</taxon>
        <taxon>lamiids</taxon>
        <taxon>Lamiales</taxon>
        <taxon>Pedaliaceae</taxon>
        <taxon>Sesamum</taxon>
    </lineage>
</organism>
<evidence type="ECO:0000256" key="1">
    <source>
        <dbReference type="ARBA" id="ARBA00022670"/>
    </source>
</evidence>
<dbReference type="GO" id="GO:0003676">
    <property type="term" value="F:nucleic acid binding"/>
    <property type="evidence" value="ECO:0007669"/>
    <property type="project" value="InterPro"/>
</dbReference>
<dbReference type="SUPFAM" id="SSF53098">
    <property type="entry name" value="Ribonuclease H-like"/>
    <property type="match status" value="1"/>
</dbReference>
<keyword evidence="2" id="KW-0863">Zinc-finger</keyword>
<dbReference type="PANTHER" id="PTHR42648">
    <property type="entry name" value="TRANSPOSASE, PUTATIVE-RELATED"/>
    <property type="match status" value="1"/>
</dbReference>
<evidence type="ECO:0000256" key="2">
    <source>
        <dbReference type="PROSITE-ProRule" id="PRU00047"/>
    </source>
</evidence>
<dbReference type="InterPro" id="IPR036397">
    <property type="entry name" value="RNaseH_sf"/>
</dbReference>
<comment type="caution">
    <text evidence="5">The sequence shown here is derived from an EMBL/GenBank/DDBJ whole genome shotgun (WGS) entry which is preliminary data.</text>
</comment>
<keyword evidence="2" id="KW-0479">Metal-binding</keyword>
<feature type="compositionally biased region" description="Basic residues" evidence="3">
    <location>
        <begin position="179"/>
        <end position="192"/>
    </location>
</feature>
<dbReference type="GO" id="GO:0008270">
    <property type="term" value="F:zinc ion binding"/>
    <property type="evidence" value="ECO:0007669"/>
    <property type="project" value="UniProtKB-KW"/>
</dbReference>
<dbReference type="Pfam" id="PF00098">
    <property type="entry name" value="zf-CCHC"/>
    <property type="match status" value="1"/>
</dbReference>
<feature type="region of interest" description="Disordered" evidence="3">
    <location>
        <begin position="1"/>
        <end position="20"/>
    </location>
</feature>
<dbReference type="Gene3D" id="4.10.60.10">
    <property type="entry name" value="Zinc finger, CCHC-type"/>
    <property type="match status" value="1"/>
</dbReference>
<dbReference type="InterPro" id="IPR012337">
    <property type="entry name" value="RNaseH-like_sf"/>
</dbReference>
<proteinExistence type="predicted"/>
<gene>
    <name evidence="5" type="ORF">Salat_0834700</name>
</gene>
<feature type="domain" description="CCHC-type" evidence="4">
    <location>
        <begin position="228"/>
        <end position="243"/>
    </location>
</feature>
<evidence type="ECO:0000313" key="6">
    <source>
        <dbReference type="Proteomes" id="UP001293254"/>
    </source>
</evidence>
<dbReference type="SMART" id="SM00343">
    <property type="entry name" value="ZnF_C2HC"/>
    <property type="match status" value="1"/>
</dbReference>
<accession>A0AAE2CQF1</accession>
<sequence length="433" mass="48759">MDEPLPRTLPEGSTPEERETFETWHKDNRKVRSVILASMTNEIQKQYERLDDVPSIMARLKDCYAFPNRHTRYVATKAFFETKMTEGSSVQEHGVKILTLVEKLKDLKAGLDNETYIDVILQSLPPSFDQFFVNYNMNALEKGIHELINMLVQYEATTKKSTPSVLFGGASTSNTKGKGAGRWKKKKGKGKAVKATTNTKSVPIAKEGKGKGKGKVVSKQQSKAYDICINCREKGHWKRECPKLFSNQGIYVIEVLKRSRKLGSGDMILKLGNGKAISAEAVGSATLVISDSISIDLEQVYFVPSMIKNIISIPLLDNSGHISQDRMKRLVNSKNLEVGDLSDLPTYVCGPLRTQARGGFSYFITFTDDHSRYGYVYLMRYKSEALETNCKIKVLRSDRGGEYLSREFLDYLKEHGIILEWIPPGTPTVKWCL</sequence>
<dbReference type="PROSITE" id="PS50158">
    <property type="entry name" value="ZF_CCHC"/>
    <property type="match status" value="1"/>
</dbReference>
<protein>
    <recommendedName>
        <fullName evidence="4">CCHC-type domain-containing protein</fullName>
    </recommendedName>
</protein>
<feature type="region of interest" description="Disordered" evidence="3">
    <location>
        <begin position="176"/>
        <end position="196"/>
    </location>
</feature>
<keyword evidence="2" id="KW-0862">Zinc</keyword>
<dbReference type="GO" id="GO:0008233">
    <property type="term" value="F:peptidase activity"/>
    <property type="evidence" value="ECO:0007669"/>
    <property type="project" value="UniProtKB-KW"/>
</dbReference>
<reference evidence="5" key="2">
    <citation type="journal article" date="2024" name="Plant">
        <title>Genomic evolution and insights into agronomic trait innovations of Sesamum species.</title>
        <authorList>
            <person name="Miao H."/>
            <person name="Wang L."/>
            <person name="Qu L."/>
            <person name="Liu H."/>
            <person name="Sun Y."/>
            <person name="Le M."/>
            <person name="Wang Q."/>
            <person name="Wei S."/>
            <person name="Zheng Y."/>
            <person name="Lin W."/>
            <person name="Duan Y."/>
            <person name="Cao H."/>
            <person name="Xiong S."/>
            <person name="Wang X."/>
            <person name="Wei L."/>
            <person name="Li C."/>
            <person name="Ma Q."/>
            <person name="Ju M."/>
            <person name="Zhao R."/>
            <person name="Li G."/>
            <person name="Mu C."/>
            <person name="Tian Q."/>
            <person name="Mei H."/>
            <person name="Zhang T."/>
            <person name="Gao T."/>
            <person name="Zhang H."/>
        </authorList>
    </citation>
    <scope>NUCLEOTIDE SEQUENCE</scope>
    <source>
        <strain evidence="5">3651</strain>
    </source>
</reference>
<dbReference type="InterPro" id="IPR039537">
    <property type="entry name" value="Retrotran_Ty1/copia-like"/>
</dbReference>
<dbReference type="GO" id="GO:0006508">
    <property type="term" value="P:proteolysis"/>
    <property type="evidence" value="ECO:0007669"/>
    <property type="project" value="UniProtKB-KW"/>
</dbReference>
<dbReference type="Gene3D" id="3.30.420.10">
    <property type="entry name" value="Ribonuclease H-like superfamily/Ribonuclease H"/>
    <property type="match status" value="1"/>
</dbReference>
<dbReference type="Pfam" id="PF14223">
    <property type="entry name" value="Retrotran_gag_2"/>
    <property type="match status" value="1"/>
</dbReference>
<dbReference type="SUPFAM" id="SSF57756">
    <property type="entry name" value="Retrovirus zinc finger-like domains"/>
    <property type="match status" value="1"/>
</dbReference>
<dbReference type="InterPro" id="IPR054722">
    <property type="entry name" value="PolX-like_BBD"/>
</dbReference>
<dbReference type="InterPro" id="IPR036875">
    <property type="entry name" value="Znf_CCHC_sf"/>
</dbReference>
<keyword evidence="1" id="KW-0378">Hydrolase</keyword>
<evidence type="ECO:0000313" key="5">
    <source>
        <dbReference type="EMBL" id="KAK4430730.1"/>
    </source>
</evidence>
<dbReference type="Proteomes" id="UP001293254">
    <property type="component" value="Unassembled WGS sequence"/>
</dbReference>
<dbReference type="Pfam" id="PF22936">
    <property type="entry name" value="Pol_BBD"/>
    <property type="match status" value="1"/>
</dbReference>